<organism evidence="6 7">
    <name type="scientific">Lupinus luteus</name>
    <name type="common">European yellow lupine</name>
    <dbReference type="NCBI Taxonomy" id="3873"/>
    <lineage>
        <taxon>Eukaryota</taxon>
        <taxon>Viridiplantae</taxon>
        <taxon>Streptophyta</taxon>
        <taxon>Embryophyta</taxon>
        <taxon>Tracheophyta</taxon>
        <taxon>Spermatophyta</taxon>
        <taxon>Magnoliopsida</taxon>
        <taxon>eudicotyledons</taxon>
        <taxon>Gunneridae</taxon>
        <taxon>Pentapetalae</taxon>
        <taxon>rosids</taxon>
        <taxon>fabids</taxon>
        <taxon>Fabales</taxon>
        <taxon>Fabaceae</taxon>
        <taxon>Papilionoideae</taxon>
        <taxon>50 kb inversion clade</taxon>
        <taxon>genistoids sensu lato</taxon>
        <taxon>core genistoids</taxon>
        <taxon>Genisteae</taxon>
        <taxon>Lupinus</taxon>
    </lineage>
</organism>
<dbReference type="GO" id="GO:0008194">
    <property type="term" value="F:UDP-glycosyltransferase activity"/>
    <property type="evidence" value="ECO:0007669"/>
    <property type="project" value="InterPro"/>
</dbReference>
<keyword evidence="3 4" id="KW-0808">Transferase</keyword>
<evidence type="ECO:0000256" key="3">
    <source>
        <dbReference type="ARBA" id="ARBA00022679"/>
    </source>
</evidence>
<evidence type="ECO:0000256" key="4">
    <source>
        <dbReference type="RuleBase" id="RU003718"/>
    </source>
</evidence>
<dbReference type="EMBL" id="CAXHTB010000005">
    <property type="protein sequence ID" value="CAL0305943.1"/>
    <property type="molecule type" value="Genomic_DNA"/>
</dbReference>
<evidence type="ECO:0000256" key="5">
    <source>
        <dbReference type="RuleBase" id="RU362057"/>
    </source>
</evidence>
<gene>
    <name evidence="6" type="ORF">LLUT_LOCUS7003</name>
</gene>
<comment type="caution">
    <text evidence="6">The sequence shown here is derived from an EMBL/GenBank/DDBJ whole genome shotgun (WGS) entry which is preliminary data.</text>
</comment>
<comment type="similarity">
    <text evidence="1 4">Belongs to the UDP-glycosyltransferase family.</text>
</comment>
<accession>A0AAV1W9Z9</accession>
<dbReference type="InterPro" id="IPR002213">
    <property type="entry name" value="UDP_glucos_trans"/>
</dbReference>
<dbReference type="PANTHER" id="PTHR48046:SF6">
    <property type="entry name" value="GLYCOSYLTRANSFERASE"/>
    <property type="match status" value="1"/>
</dbReference>
<dbReference type="SUPFAM" id="SSF53756">
    <property type="entry name" value="UDP-Glycosyltransferase/glycogen phosphorylase"/>
    <property type="match status" value="1"/>
</dbReference>
<dbReference type="CDD" id="cd03784">
    <property type="entry name" value="GT1_Gtf-like"/>
    <property type="match status" value="1"/>
</dbReference>
<evidence type="ECO:0000256" key="2">
    <source>
        <dbReference type="ARBA" id="ARBA00022676"/>
    </source>
</evidence>
<evidence type="ECO:0000313" key="7">
    <source>
        <dbReference type="Proteomes" id="UP001497480"/>
    </source>
</evidence>
<keyword evidence="2 4" id="KW-0328">Glycosyltransferase</keyword>
<dbReference type="PROSITE" id="PS00375">
    <property type="entry name" value="UDPGT"/>
    <property type="match status" value="1"/>
</dbReference>
<dbReference type="Proteomes" id="UP001497480">
    <property type="component" value="Unassembled WGS sequence"/>
</dbReference>
<name>A0AAV1W9Z9_LUPLU</name>
<evidence type="ECO:0000313" key="6">
    <source>
        <dbReference type="EMBL" id="CAL0305943.1"/>
    </source>
</evidence>
<protein>
    <recommendedName>
        <fullName evidence="5">Glycosyltransferase</fullName>
        <ecNumber evidence="5">2.4.1.-</ecNumber>
    </recommendedName>
</protein>
<dbReference type="EC" id="2.4.1.-" evidence="5"/>
<dbReference type="AlphaFoldDB" id="A0AAV1W9Z9"/>
<sequence length="471" mass="52128">MEKKRCIAMVPCPGQGHLIPFVEFGKTLVHHHNNLHLSFLIPTLGPPTPSIMAILNSLPPNIDFIILPHINIQDLPQNLHPGIHMKLTVTHSLPFLHHALTSLNTTTHLLALILDVFSADALPLAKQFNIPSYFFFTSGALTLSFCLSFPKLDDTVSSQFIDSTKIVNVPGSIIPFQVKDLVDLVLYERSSEIYKTYLGLCQQLYFVDGIIVNSFTDMEAEAIRVLQEKTTFLDGPSVYPVGPIIGTGSTSKEKQVECIEWLNKQPPKSVLYICFGSGGTITEDNLNEIAFGLELSGHKFVWVLRAPNNSASSSYLMGQMEDPLRYLPSGFLERTKEQGLVVPSWAPQIEILSHGSTGGFLSHCGWNSTLESVVHSVPMIAWPLFAEQRMNAIVLTDVLKVAVRAKVDDESSGIVKHEEIVRVIKIIMEGEEALQIRNRIKSLSDAALVALSEHGSSIRALHILAHKFQNI</sequence>
<keyword evidence="7" id="KW-1185">Reference proteome</keyword>
<reference evidence="6 7" key="1">
    <citation type="submission" date="2024-03" db="EMBL/GenBank/DDBJ databases">
        <authorList>
            <person name="Martinez-Hernandez J."/>
        </authorList>
    </citation>
    <scope>NUCLEOTIDE SEQUENCE [LARGE SCALE GENOMIC DNA]</scope>
</reference>
<evidence type="ECO:0000256" key="1">
    <source>
        <dbReference type="ARBA" id="ARBA00009995"/>
    </source>
</evidence>
<dbReference type="PANTHER" id="PTHR48046">
    <property type="entry name" value="UDP-GLYCOSYLTRANSFERASE 72E1"/>
    <property type="match status" value="1"/>
</dbReference>
<dbReference type="Gene3D" id="3.40.50.2000">
    <property type="entry name" value="Glycogen Phosphorylase B"/>
    <property type="match status" value="2"/>
</dbReference>
<dbReference type="FunFam" id="3.40.50.2000:FF:000051">
    <property type="entry name" value="Glycosyltransferase"/>
    <property type="match status" value="1"/>
</dbReference>
<proteinExistence type="inferred from homology"/>
<dbReference type="Pfam" id="PF00201">
    <property type="entry name" value="UDPGT"/>
    <property type="match status" value="1"/>
</dbReference>
<dbReference type="InterPro" id="IPR035595">
    <property type="entry name" value="UDP_glycos_trans_CS"/>
</dbReference>